<gene>
    <name evidence="7" type="ORF">Micbo1qcDRAFT_191266</name>
</gene>
<accession>A0A136JHB0</accession>
<comment type="subcellular location">
    <subcellularLocation>
        <location evidence="1">Cytoplasm</location>
    </subcellularLocation>
</comment>
<keyword evidence="7" id="KW-0808">Transferase</keyword>
<evidence type="ECO:0000313" key="8">
    <source>
        <dbReference type="Proteomes" id="UP000070501"/>
    </source>
</evidence>
<feature type="domain" description="NAA35-like TPR repeats" evidence="6">
    <location>
        <begin position="314"/>
        <end position="518"/>
    </location>
</feature>
<evidence type="ECO:0000256" key="4">
    <source>
        <dbReference type="SAM" id="MobiDB-lite"/>
    </source>
</evidence>
<dbReference type="FunCoup" id="A0A136JHB0">
    <property type="interactions" value="579"/>
</dbReference>
<dbReference type="InterPro" id="IPR007244">
    <property type="entry name" value="Naa35_N"/>
</dbReference>
<evidence type="ECO:0000259" key="6">
    <source>
        <dbReference type="Pfam" id="PF25789"/>
    </source>
</evidence>
<dbReference type="STRING" id="196109.A0A136JHB0"/>
<dbReference type="Proteomes" id="UP000070501">
    <property type="component" value="Unassembled WGS sequence"/>
</dbReference>
<dbReference type="AlphaFoldDB" id="A0A136JHB0"/>
<comment type="similarity">
    <text evidence="2">Belongs to the MAK10 family.</text>
</comment>
<evidence type="ECO:0000256" key="3">
    <source>
        <dbReference type="ARBA" id="ARBA00022490"/>
    </source>
</evidence>
<feature type="compositionally biased region" description="Low complexity" evidence="4">
    <location>
        <begin position="620"/>
        <end position="654"/>
    </location>
</feature>
<dbReference type="PANTHER" id="PTHR21373">
    <property type="entry name" value="GLUCOSE REPRESSIBLE PROTEIN MAK10"/>
    <property type="match status" value="1"/>
</dbReference>
<keyword evidence="8" id="KW-1185">Reference proteome</keyword>
<dbReference type="OrthoDB" id="269405at2759"/>
<dbReference type="EMBL" id="KQ964245">
    <property type="protein sequence ID" value="KXJ96541.1"/>
    <property type="molecule type" value="Genomic_DNA"/>
</dbReference>
<evidence type="ECO:0000256" key="2">
    <source>
        <dbReference type="ARBA" id="ARBA00006289"/>
    </source>
</evidence>
<feature type="region of interest" description="Disordered" evidence="4">
    <location>
        <begin position="620"/>
        <end position="657"/>
    </location>
</feature>
<dbReference type="GO" id="GO:0031417">
    <property type="term" value="C:NatC complex"/>
    <property type="evidence" value="ECO:0007669"/>
    <property type="project" value="InterPro"/>
</dbReference>
<protein>
    <submittedName>
        <fullName evidence="7">Mak10 subunit, NatC N-terminal acetyltransferase-domain-containing protein</fullName>
    </submittedName>
</protein>
<evidence type="ECO:0000313" key="7">
    <source>
        <dbReference type="EMBL" id="KXJ96541.1"/>
    </source>
</evidence>
<dbReference type="Pfam" id="PF04112">
    <property type="entry name" value="Mak10"/>
    <property type="match status" value="1"/>
</dbReference>
<sequence length="813" mass="92056">MENLYEQQQPPPPNLSHPGIMAVDITAQFAHAVKRDLIKDEHFTLFESVSALEIGDPKMDSGFLHEGESLDEDYDVLQELLPEEILGIIDQLLCLEMAWHLGYPLSQTLLTNLYVEALMVPMPENICQADFTRDPVLRDRQPRMLSILRAYCLGLLKSCYFVNETVKDELYYEEEDFVTTTYDRNLLSNIPVEPINDLLLAARADLRAFNDIPKDVSAALDLRLELRIAFLRAIELISIRGANPESLKMPWIQMKGLMEHISKQHSLAKSVPESFSTKLQRRLASTMPPRPIVQPSFDETFDHFKRMFQDGLDIIDVLKYSDPQSLMNFVLTLQARKPQPHIYIRTLLQNLLFHEMRVLGSYSIRQIIDHDLSILVLPNSKQLDRAYDEIEVTSDPRHQIAAQMEVFRQRVAEPYLDVFRILCQNRCRVRRTLCHSIQEWDMLQVDVEGIDQLLQIALEDKPLVMESGSVLYSLPLSSWSFLYKLRQMEWIVQLGFELDVYQSDELAGMYWYLNYLAKERQHHVERIRTFVDRAFFEGGGVKDFNRIQDPPLGSAAHDQGSELKPGKLSAAKFLEFKCSLDFMRVTTLDAACTWEFADGLCCLYGVLARLNLLPLPGFSSTPGTAPPTSTSTSEPEQAGRPPSQQAAPAAGSSRYQRPYSDDAHRYEIRMKPFASIGHPRLPTFEEFQRATTQPDEDAYRVLHYAETAISGARKGFEALSKMSDVQSFSAGGEGCHARWTSNAKACLRAAIAAGVAVGVLRKALDSAGGGGGGGSKVGKEVLPDLTRTLRVELPPPEKRYHDWWIVPKLMSIA</sequence>
<organism evidence="7 8">
    <name type="scientific">Microdochium bolleyi</name>
    <dbReference type="NCBI Taxonomy" id="196109"/>
    <lineage>
        <taxon>Eukaryota</taxon>
        <taxon>Fungi</taxon>
        <taxon>Dikarya</taxon>
        <taxon>Ascomycota</taxon>
        <taxon>Pezizomycotina</taxon>
        <taxon>Sordariomycetes</taxon>
        <taxon>Xylariomycetidae</taxon>
        <taxon>Xylariales</taxon>
        <taxon>Microdochiaceae</taxon>
        <taxon>Microdochium</taxon>
    </lineage>
</organism>
<keyword evidence="3" id="KW-0963">Cytoplasm</keyword>
<dbReference type="InterPro" id="IPR057982">
    <property type="entry name" value="TPR_NAA35"/>
</dbReference>
<dbReference type="InParanoid" id="A0A136JHB0"/>
<proteinExistence type="inferred from homology"/>
<dbReference type="InterPro" id="IPR057983">
    <property type="entry name" value="NAA35-like_N"/>
</dbReference>
<reference evidence="8" key="1">
    <citation type="submission" date="2016-02" db="EMBL/GenBank/DDBJ databases">
        <title>Draft genome sequence of Microdochium bolleyi, a fungal endophyte of beachgrass.</title>
        <authorList>
            <consortium name="DOE Joint Genome Institute"/>
            <person name="David A.S."/>
            <person name="May G."/>
            <person name="Haridas S."/>
            <person name="Lim J."/>
            <person name="Wang M."/>
            <person name="Labutti K."/>
            <person name="Lipzen A."/>
            <person name="Barry K."/>
            <person name="Grigoriev I.V."/>
        </authorList>
    </citation>
    <scope>NUCLEOTIDE SEQUENCE [LARGE SCALE GENOMIC DNA]</scope>
    <source>
        <strain evidence="8">J235TASD1</strain>
    </source>
</reference>
<feature type="domain" description="NAA35-like N-terminal" evidence="5">
    <location>
        <begin position="36"/>
        <end position="196"/>
    </location>
</feature>
<name>A0A136JHB0_9PEZI</name>
<evidence type="ECO:0000259" key="5">
    <source>
        <dbReference type="Pfam" id="PF04112"/>
    </source>
</evidence>
<dbReference type="PANTHER" id="PTHR21373:SF0">
    <property type="entry name" value="N-ALPHA-ACETYLTRANSFERASE 35, NATC AUXILIARY SUBUNIT"/>
    <property type="match status" value="1"/>
</dbReference>
<dbReference type="Pfam" id="PF25789">
    <property type="entry name" value="TPR_NAA35"/>
    <property type="match status" value="1"/>
</dbReference>
<dbReference type="GO" id="GO:0016740">
    <property type="term" value="F:transferase activity"/>
    <property type="evidence" value="ECO:0007669"/>
    <property type="project" value="UniProtKB-KW"/>
</dbReference>
<evidence type="ECO:0000256" key="1">
    <source>
        <dbReference type="ARBA" id="ARBA00004496"/>
    </source>
</evidence>